<dbReference type="InterPro" id="IPR015797">
    <property type="entry name" value="NUDIX_hydrolase-like_dom_sf"/>
</dbReference>
<name>A0A2H0KFR9_9BACT</name>
<gene>
    <name evidence="10" type="ORF">COV89_02320</name>
</gene>
<evidence type="ECO:0000313" key="10">
    <source>
        <dbReference type="EMBL" id="PIQ70092.1"/>
    </source>
</evidence>
<dbReference type="AlphaFoldDB" id="A0A2H0KFR9"/>
<dbReference type="Pfam" id="PF14803">
    <property type="entry name" value="Zn_ribbon_Nudix"/>
    <property type="match status" value="1"/>
</dbReference>
<dbReference type="CDD" id="cd02883">
    <property type="entry name" value="NUDIX_Hydrolase"/>
    <property type="match status" value="1"/>
</dbReference>
<organism evidence="10 11">
    <name type="scientific">Candidatus Shapirobacteria bacterium CG11_big_fil_rev_8_21_14_0_20_40_12</name>
    <dbReference type="NCBI Taxonomy" id="1974889"/>
    <lineage>
        <taxon>Bacteria</taxon>
        <taxon>Candidatus Shapironibacteriota</taxon>
    </lineage>
</organism>
<evidence type="ECO:0000259" key="9">
    <source>
        <dbReference type="PROSITE" id="PS51462"/>
    </source>
</evidence>
<dbReference type="Gene3D" id="3.90.79.10">
    <property type="entry name" value="Nucleoside Triphosphate Pyrophosphohydrolase"/>
    <property type="match status" value="1"/>
</dbReference>
<sequence length="174" mass="20541">MLNIKPPDYQFCPFCGKKLKTKIQEERERKFCDFCHWTHYPCVATASAGVLVRKDKVLLVKRNREPYKNTWMFPAGFVELGERPEEAVKREFKEETGLNVTKAKFMAIYQANDDFRNPGHFVFFYKVCASGNKIKTDKNENQDIGWFDINTPPKIGWKWHKHMIKTLQNGNFLR</sequence>
<dbReference type="InterPro" id="IPR020084">
    <property type="entry name" value="NUDIX_hydrolase_CS"/>
</dbReference>
<dbReference type="InterPro" id="IPR000086">
    <property type="entry name" value="NUDIX_hydrolase_dom"/>
</dbReference>
<protein>
    <recommendedName>
        <fullName evidence="9">Nudix hydrolase domain-containing protein</fullName>
    </recommendedName>
</protein>
<evidence type="ECO:0000256" key="4">
    <source>
        <dbReference type="ARBA" id="ARBA00022723"/>
    </source>
</evidence>
<accession>A0A2H0KFR9</accession>
<evidence type="ECO:0000256" key="1">
    <source>
        <dbReference type="ARBA" id="ARBA00001946"/>
    </source>
</evidence>
<dbReference type="GO" id="GO:0006742">
    <property type="term" value="P:NADP+ catabolic process"/>
    <property type="evidence" value="ECO:0007669"/>
    <property type="project" value="TreeGrafter"/>
</dbReference>
<dbReference type="SUPFAM" id="SSF55811">
    <property type="entry name" value="Nudix"/>
    <property type="match status" value="1"/>
</dbReference>
<evidence type="ECO:0000256" key="5">
    <source>
        <dbReference type="ARBA" id="ARBA00022801"/>
    </source>
</evidence>
<comment type="caution">
    <text evidence="10">The sequence shown here is derived from an EMBL/GenBank/DDBJ whole genome shotgun (WGS) entry which is preliminary data.</text>
</comment>
<keyword evidence="4" id="KW-0479">Metal-binding</keyword>
<evidence type="ECO:0000313" key="11">
    <source>
        <dbReference type="Proteomes" id="UP000231371"/>
    </source>
</evidence>
<evidence type="ECO:0000256" key="8">
    <source>
        <dbReference type="RuleBase" id="RU003476"/>
    </source>
</evidence>
<dbReference type="InterPro" id="IPR050241">
    <property type="entry name" value="NAD-cap_RNA_hydrolase_NudC"/>
</dbReference>
<dbReference type="GO" id="GO:0046872">
    <property type="term" value="F:metal ion binding"/>
    <property type="evidence" value="ECO:0007669"/>
    <property type="project" value="UniProtKB-KW"/>
</dbReference>
<dbReference type="PANTHER" id="PTHR42904:SF6">
    <property type="entry name" value="NAD-CAPPED RNA HYDROLASE NUDT12"/>
    <property type="match status" value="1"/>
</dbReference>
<dbReference type="Gene3D" id="2.20.70.10">
    <property type="match status" value="1"/>
</dbReference>
<dbReference type="InterPro" id="IPR020476">
    <property type="entry name" value="Nudix_hydrolase"/>
</dbReference>
<dbReference type="PANTHER" id="PTHR42904">
    <property type="entry name" value="NUDIX HYDROLASE, NUDC SUBFAMILY"/>
    <property type="match status" value="1"/>
</dbReference>
<evidence type="ECO:0000256" key="6">
    <source>
        <dbReference type="ARBA" id="ARBA00022842"/>
    </source>
</evidence>
<dbReference type="EMBL" id="PCVI01000036">
    <property type="protein sequence ID" value="PIQ70092.1"/>
    <property type="molecule type" value="Genomic_DNA"/>
</dbReference>
<comment type="cofactor">
    <cofactor evidence="2">
        <name>Zn(2+)</name>
        <dbReference type="ChEBI" id="CHEBI:29105"/>
    </cofactor>
</comment>
<dbReference type="InterPro" id="IPR029401">
    <property type="entry name" value="Nudix_N"/>
</dbReference>
<dbReference type="PROSITE" id="PS00893">
    <property type="entry name" value="NUDIX_BOX"/>
    <property type="match status" value="1"/>
</dbReference>
<dbReference type="Proteomes" id="UP000231371">
    <property type="component" value="Unassembled WGS sequence"/>
</dbReference>
<keyword evidence="6" id="KW-0460">Magnesium</keyword>
<evidence type="ECO:0000256" key="2">
    <source>
        <dbReference type="ARBA" id="ARBA00001947"/>
    </source>
</evidence>
<comment type="catalytic activity">
    <reaction evidence="7">
        <text>a 5'-end NAD(+)-phospho-ribonucleoside in mRNA + H2O = a 5'-end phospho-adenosine-phospho-ribonucleoside in mRNA + beta-nicotinamide D-ribonucleotide + 2 H(+)</text>
        <dbReference type="Rhea" id="RHEA:60876"/>
        <dbReference type="Rhea" id="RHEA-COMP:15698"/>
        <dbReference type="Rhea" id="RHEA-COMP:15719"/>
        <dbReference type="ChEBI" id="CHEBI:14649"/>
        <dbReference type="ChEBI" id="CHEBI:15377"/>
        <dbReference type="ChEBI" id="CHEBI:15378"/>
        <dbReference type="ChEBI" id="CHEBI:144029"/>
        <dbReference type="ChEBI" id="CHEBI:144051"/>
    </reaction>
    <physiologicalReaction direction="left-to-right" evidence="7">
        <dbReference type="Rhea" id="RHEA:60877"/>
    </physiologicalReaction>
</comment>
<evidence type="ECO:0000256" key="3">
    <source>
        <dbReference type="ARBA" id="ARBA00009595"/>
    </source>
</evidence>
<comment type="similarity">
    <text evidence="3">Belongs to the Nudix hydrolase family. NudC subfamily.</text>
</comment>
<comment type="cofactor">
    <cofactor evidence="1">
        <name>Mg(2+)</name>
        <dbReference type="ChEBI" id="CHEBI:18420"/>
    </cofactor>
</comment>
<feature type="domain" description="Nudix hydrolase" evidence="9">
    <location>
        <begin position="41"/>
        <end position="171"/>
    </location>
</feature>
<dbReference type="GO" id="GO:0019677">
    <property type="term" value="P:NAD+ catabolic process"/>
    <property type="evidence" value="ECO:0007669"/>
    <property type="project" value="TreeGrafter"/>
</dbReference>
<dbReference type="GO" id="GO:0035529">
    <property type="term" value="F:NADH pyrophosphatase activity"/>
    <property type="evidence" value="ECO:0007669"/>
    <property type="project" value="TreeGrafter"/>
</dbReference>
<dbReference type="PRINTS" id="PR00502">
    <property type="entry name" value="NUDIXFAMILY"/>
</dbReference>
<keyword evidence="5 8" id="KW-0378">Hydrolase</keyword>
<proteinExistence type="inferred from homology"/>
<dbReference type="PROSITE" id="PS51462">
    <property type="entry name" value="NUDIX"/>
    <property type="match status" value="1"/>
</dbReference>
<dbReference type="GO" id="GO:0005829">
    <property type="term" value="C:cytosol"/>
    <property type="evidence" value="ECO:0007669"/>
    <property type="project" value="TreeGrafter"/>
</dbReference>
<dbReference type="Pfam" id="PF00293">
    <property type="entry name" value="NUDIX"/>
    <property type="match status" value="1"/>
</dbReference>
<reference evidence="10 11" key="1">
    <citation type="submission" date="2017-09" db="EMBL/GenBank/DDBJ databases">
        <title>Depth-based differentiation of microbial function through sediment-hosted aquifers and enrichment of novel symbionts in the deep terrestrial subsurface.</title>
        <authorList>
            <person name="Probst A.J."/>
            <person name="Ladd B."/>
            <person name="Jarett J.K."/>
            <person name="Geller-Mcgrath D.E."/>
            <person name="Sieber C.M."/>
            <person name="Emerson J.B."/>
            <person name="Anantharaman K."/>
            <person name="Thomas B.C."/>
            <person name="Malmstrom R."/>
            <person name="Stieglmeier M."/>
            <person name="Klingl A."/>
            <person name="Woyke T."/>
            <person name="Ryan C.M."/>
            <person name="Banfield J.F."/>
        </authorList>
    </citation>
    <scope>NUCLEOTIDE SEQUENCE [LARGE SCALE GENOMIC DNA]</scope>
    <source>
        <strain evidence="10">CG11_big_fil_rev_8_21_14_0_20_40_12</strain>
    </source>
</reference>
<evidence type="ECO:0000256" key="7">
    <source>
        <dbReference type="ARBA" id="ARBA00023679"/>
    </source>
</evidence>